<gene>
    <name evidence="1" type="ORF">ACFYM3_16110</name>
</gene>
<accession>A0ABW6LCF1</accession>
<organism evidence="1 2">
    <name type="scientific">Streptomyces massasporeus</name>
    <dbReference type="NCBI Taxonomy" id="67324"/>
    <lineage>
        <taxon>Bacteria</taxon>
        <taxon>Bacillati</taxon>
        <taxon>Actinomycetota</taxon>
        <taxon>Actinomycetes</taxon>
        <taxon>Kitasatosporales</taxon>
        <taxon>Streptomycetaceae</taxon>
        <taxon>Streptomyces</taxon>
    </lineage>
</organism>
<dbReference type="EMBL" id="JBIAFP010000008">
    <property type="protein sequence ID" value="MFE9226127.1"/>
    <property type="molecule type" value="Genomic_DNA"/>
</dbReference>
<dbReference type="Proteomes" id="UP001601288">
    <property type="component" value="Unassembled WGS sequence"/>
</dbReference>
<reference evidence="1 2" key="1">
    <citation type="submission" date="2024-10" db="EMBL/GenBank/DDBJ databases">
        <title>The Natural Products Discovery Center: Release of the First 8490 Sequenced Strains for Exploring Actinobacteria Biosynthetic Diversity.</title>
        <authorList>
            <person name="Kalkreuter E."/>
            <person name="Kautsar S.A."/>
            <person name="Yang D."/>
            <person name="Bader C.D."/>
            <person name="Teijaro C.N."/>
            <person name="Fluegel L."/>
            <person name="Davis C.M."/>
            <person name="Simpson J.R."/>
            <person name="Lauterbach L."/>
            <person name="Steele A.D."/>
            <person name="Gui C."/>
            <person name="Meng S."/>
            <person name="Li G."/>
            <person name="Viehrig K."/>
            <person name="Ye F."/>
            <person name="Su P."/>
            <person name="Kiefer A.F."/>
            <person name="Nichols A."/>
            <person name="Cepeda A.J."/>
            <person name="Yan W."/>
            <person name="Fan B."/>
            <person name="Jiang Y."/>
            <person name="Adhikari A."/>
            <person name="Zheng C.-J."/>
            <person name="Schuster L."/>
            <person name="Cowan T.M."/>
            <person name="Smanski M.J."/>
            <person name="Chevrette M.G."/>
            <person name="De Carvalho L.P.S."/>
            <person name="Shen B."/>
        </authorList>
    </citation>
    <scope>NUCLEOTIDE SEQUENCE [LARGE SCALE GENOMIC DNA]</scope>
    <source>
        <strain evidence="1 2">NPDC007066</strain>
    </source>
</reference>
<proteinExistence type="predicted"/>
<keyword evidence="2" id="KW-1185">Reference proteome</keyword>
<sequence length="441" mass="48773">MRELKRLREDANLTQEEMVDALTTLAKRLFDERRIGKKLPTFTVRQLSKWESKEPPPWPHPGTRAVLAAYWRRPVEELGLRPRVAESGGGPVVLTPVPLISQEPAAGPLLVATSPAPLADEAPPPWLAETSTGTGRSGEWRIVPEEVEFLSAAADDNYAIDQQFGANRLWRPTRAHLLWVHHMIDRGIYDDALGQQLHALAGKLTTSLGWFCYDAGLQDKARQYFSEALNAANYTSDDVLASRTLSNMSRQAVDLNKGREAVRFAKLGQRHAELWDAPTRVIALLAIREAQGYARLGDTFNCDAAIKRAWQEWERGNDERDPDWALFLNLAELTCLEGMCRLDLGQTARAQALLAQSEALQDAAHSRNRGMCLGRLSVAAVENGDVDHGLAAATEALRLVEAGMSSTRTASQLKIVHNGMIPHQRARGVGDLLEQIRAHVA</sequence>
<evidence type="ECO:0000313" key="1">
    <source>
        <dbReference type="EMBL" id="MFE9226127.1"/>
    </source>
</evidence>
<evidence type="ECO:0000313" key="2">
    <source>
        <dbReference type="Proteomes" id="UP001601288"/>
    </source>
</evidence>
<name>A0ABW6LCF1_9ACTN</name>
<comment type="caution">
    <text evidence="1">The sequence shown here is derived from an EMBL/GenBank/DDBJ whole genome shotgun (WGS) entry which is preliminary data.</text>
</comment>
<protein>
    <recommendedName>
        <fullName evidence="3">HTH cro/C1-type domain-containing protein</fullName>
    </recommendedName>
</protein>
<dbReference type="RefSeq" id="WP_358278796.1">
    <property type="nucleotide sequence ID" value="NZ_JBEYGJ010000003.1"/>
</dbReference>
<evidence type="ECO:0008006" key="3">
    <source>
        <dbReference type="Google" id="ProtNLM"/>
    </source>
</evidence>